<dbReference type="InterPro" id="IPR000719">
    <property type="entry name" value="Prot_kinase_dom"/>
</dbReference>
<sequence>MFTGKPPWSGLEGPAAMFKVMRTDPPVPDNLSPEGKDFLRCCFKRNPAERPTASKLLEHPFIQYNQHGSIHAFAGIKSLDTVHNGARDKTPWNNDSCRRGKRANGDTSSARSSGSLAYPLTPLHNLGTHSLSPPPLSSASNSGSAAHTPNSMHFSIAYPQPSPLPKPNGNATINLFSH</sequence>
<feature type="region of interest" description="Disordered" evidence="6">
    <location>
        <begin position="87"/>
        <end position="178"/>
    </location>
</feature>
<proteinExistence type="inferred from homology"/>
<evidence type="ECO:0000313" key="8">
    <source>
        <dbReference type="EMBL" id="JAD22981.1"/>
    </source>
</evidence>
<evidence type="ECO:0000256" key="2">
    <source>
        <dbReference type="ARBA" id="ARBA00022679"/>
    </source>
</evidence>
<dbReference type="InterPro" id="IPR011009">
    <property type="entry name" value="Kinase-like_dom_sf"/>
</dbReference>
<feature type="compositionally biased region" description="Low complexity" evidence="6">
    <location>
        <begin position="126"/>
        <end position="148"/>
    </location>
</feature>
<dbReference type="AlphaFoldDB" id="A0A0A8Y9G4"/>
<name>A0A0A8Y9G4_ARUDO</name>
<evidence type="ECO:0000256" key="4">
    <source>
        <dbReference type="ARBA" id="ARBA00022777"/>
    </source>
</evidence>
<keyword evidence="5" id="KW-0067">ATP-binding</keyword>
<dbReference type="PROSITE" id="PS50011">
    <property type="entry name" value="PROTEIN_KINASE_DOM"/>
    <property type="match status" value="1"/>
</dbReference>
<evidence type="ECO:0000256" key="5">
    <source>
        <dbReference type="ARBA" id="ARBA00022840"/>
    </source>
</evidence>
<dbReference type="GO" id="GO:0005524">
    <property type="term" value="F:ATP binding"/>
    <property type="evidence" value="ECO:0007669"/>
    <property type="project" value="UniProtKB-KW"/>
</dbReference>
<evidence type="ECO:0000256" key="1">
    <source>
        <dbReference type="ARBA" id="ARBA00006529"/>
    </source>
</evidence>
<accession>A0A0A8Y9G4</accession>
<dbReference type="PANTHER" id="PTHR48016">
    <property type="entry name" value="MAP KINASE KINASE KINASE SSK2-RELATED-RELATED"/>
    <property type="match status" value="1"/>
</dbReference>
<keyword evidence="2" id="KW-0808">Transferase</keyword>
<feature type="compositionally biased region" description="Polar residues" evidence="6">
    <location>
        <begin position="105"/>
        <end position="115"/>
    </location>
</feature>
<evidence type="ECO:0000256" key="3">
    <source>
        <dbReference type="ARBA" id="ARBA00022741"/>
    </source>
</evidence>
<reference evidence="8" key="2">
    <citation type="journal article" date="2015" name="Data Brief">
        <title>Shoot transcriptome of the giant reed, Arundo donax.</title>
        <authorList>
            <person name="Barrero R.A."/>
            <person name="Guerrero F.D."/>
            <person name="Moolhuijzen P."/>
            <person name="Goolsby J.A."/>
            <person name="Tidwell J."/>
            <person name="Bellgard S.E."/>
            <person name="Bellgard M.I."/>
        </authorList>
    </citation>
    <scope>NUCLEOTIDE SEQUENCE</scope>
    <source>
        <tissue evidence="8">Shoot tissue taken approximately 20 cm above the soil surface</tissue>
    </source>
</reference>
<dbReference type="EMBL" id="GBRH01274914">
    <property type="protein sequence ID" value="JAD22981.1"/>
    <property type="molecule type" value="Transcribed_RNA"/>
</dbReference>
<feature type="compositionally biased region" description="Polar residues" evidence="6">
    <location>
        <begin position="169"/>
        <end position="178"/>
    </location>
</feature>
<protein>
    <recommendedName>
        <fullName evidence="7">Protein kinase domain-containing protein</fullName>
    </recommendedName>
</protein>
<feature type="domain" description="Protein kinase" evidence="7">
    <location>
        <begin position="1"/>
        <end position="62"/>
    </location>
</feature>
<comment type="similarity">
    <text evidence="1">Belongs to the protein kinase superfamily. STE Ser/Thr protein kinase family. MAP kinase kinase kinase subfamily.</text>
</comment>
<dbReference type="Gene3D" id="1.10.510.10">
    <property type="entry name" value="Transferase(Phosphotransferase) domain 1"/>
    <property type="match status" value="1"/>
</dbReference>
<dbReference type="GO" id="GO:0005737">
    <property type="term" value="C:cytoplasm"/>
    <property type="evidence" value="ECO:0007669"/>
    <property type="project" value="TreeGrafter"/>
</dbReference>
<reference evidence="8" key="1">
    <citation type="submission" date="2014-09" db="EMBL/GenBank/DDBJ databases">
        <authorList>
            <person name="Magalhaes I.L.F."/>
            <person name="Oliveira U."/>
            <person name="Santos F.R."/>
            <person name="Vidigal T.H.D.A."/>
            <person name="Brescovit A.D."/>
            <person name="Santos A.J."/>
        </authorList>
    </citation>
    <scope>NUCLEOTIDE SEQUENCE</scope>
    <source>
        <tissue evidence="8">Shoot tissue taken approximately 20 cm above the soil surface</tissue>
    </source>
</reference>
<keyword evidence="4" id="KW-0418">Kinase</keyword>
<dbReference type="GO" id="GO:0004709">
    <property type="term" value="F:MAP kinase kinase kinase activity"/>
    <property type="evidence" value="ECO:0007669"/>
    <property type="project" value="TreeGrafter"/>
</dbReference>
<keyword evidence="3" id="KW-0547">Nucleotide-binding</keyword>
<evidence type="ECO:0000259" key="7">
    <source>
        <dbReference type="PROSITE" id="PS50011"/>
    </source>
</evidence>
<dbReference type="PANTHER" id="PTHR48016:SF5">
    <property type="entry name" value="MITOGEN-ACTIVATED PROTEIN KINASE KINASE KINASE 5"/>
    <property type="match status" value="1"/>
</dbReference>
<dbReference type="SUPFAM" id="SSF56112">
    <property type="entry name" value="Protein kinase-like (PK-like)"/>
    <property type="match status" value="1"/>
</dbReference>
<evidence type="ECO:0000256" key="6">
    <source>
        <dbReference type="SAM" id="MobiDB-lite"/>
    </source>
</evidence>
<dbReference type="InterPro" id="IPR050538">
    <property type="entry name" value="MAP_kinase_kinase_kinase"/>
</dbReference>
<organism evidence="8">
    <name type="scientific">Arundo donax</name>
    <name type="common">Giant reed</name>
    <name type="synonym">Donax arundinaceus</name>
    <dbReference type="NCBI Taxonomy" id="35708"/>
    <lineage>
        <taxon>Eukaryota</taxon>
        <taxon>Viridiplantae</taxon>
        <taxon>Streptophyta</taxon>
        <taxon>Embryophyta</taxon>
        <taxon>Tracheophyta</taxon>
        <taxon>Spermatophyta</taxon>
        <taxon>Magnoliopsida</taxon>
        <taxon>Liliopsida</taxon>
        <taxon>Poales</taxon>
        <taxon>Poaceae</taxon>
        <taxon>PACMAD clade</taxon>
        <taxon>Arundinoideae</taxon>
        <taxon>Arundineae</taxon>
        <taxon>Arundo</taxon>
    </lineage>
</organism>